<evidence type="ECO:0000256" key="1">
    <source>
        <dbReference type="SAM" id="MobiDB-lite"/>
    </source>
</evidence>
<keyword evidence="4" id="KW-1185">Reference proteome</keyword>
<feature type="chain" id="PRO_5031423817" evidence="2">
    <location>
        <begin position="26"/>
        <end position="179"/>
    </location>
</feature>
<proteinExistence type="predicted"/>
<evidence type="ECO:0000313" key="4">
    <source>
        <dbReference type="Proteomes" id="UP000568106"/>
    </source>
</evidence>
<organism evidence="3 4">
    <name type="scientific">Tunturiibacter empetritectus</name>
    <dbReference type="NCBI Taxonomy" id="3069691"/>
    <lineage>
        <taxon>Bacteria</taxon>
        <taxon>Pseudomonadati</taxon>
        <taxon>Acidobacteriota</taxon>
        <taxon>Terriglobia</taxon>
        <taxon>Terriglobales</taxon>
        <taxon>Acidobacteriaceae</taxon>
        <taxon>Tunturiibacter</taxon>
    </lineage>
</organism>
<accession>A0A7W8IJ09</accession>
<name>A0A7W8IJ09_9BACT</name>
<dbReference type="AlphaFoldDB" id="A0A7W8IJ09"/>
<sequence length="179" mass="18662">MAWPLLGIALSAAAALAQSAVPVQAAPSAQASAPAQAGASAEAAPTTPPPPPGQVRIRVINALTNEPVHDERLNVALRVDQIGSVAMGTDKNGIILVDPKKATIMRILSNMYADCRPRSELYTNYSVAAILSTGVTTGNLCSSASPKAKPGELILYEVPKTYLRQYPAPPVDSMPHSPN</sequence>
<comment type="caution">
    <text evidence="3">The sequence shown here is derived from an EMBL/GenBank/DDBJ whole genome shotgun (WGS) entry which is preliminary data.</text>
</comment>
<feature type="region of interest" description="Disordered" evidence="1">
    <location>
        <begin position="34"/>
        <end position="53"/>
    </location>
</feature>
<dbReference type="EMBL" id="JACHDY010000003">
    <property type="protein sequence ID" value="MBB5318047.1"/>
    <property type="molecule type" value="Genomic_DNA"/>
</dbReference>
<dbReference type="Proteomes" id="UP000568106">
    <property type="component" value="Unassembled WGS sequence"/>
</dbReference>
<feature type="compositionally biased region" description="Low complexity" evidence="1">
    <location>
        <begin position="34"/>
        <end position="45"/>
    </location>
</feature>
<reference evidence="3" key="1">
    <citation type="submission" date="2020-08" db="EMBL/GenBank/DDBJ databases">
        <title>Genomic Encyclopedia of Type Strains, Phase IV (KMG-V): Genome sequencing to study the core and pangenomes of soil and plant-associated prokaryotes.</title>
        <authorList>
            <person name="Whitman W."/>
        </authorList>
    </citation>
    <scope>NUCLEOTIDE SEQUENCE [LARGE SCALE GENOMIC DNA]</scope>
    <source>
        <strain evidence="3">M8UP27</strain>
    </source>
</reference>
<gene>
    <name evidence="3" type="ORF">HDF09_002733</name>
</gene>
<protein>
    <submittedName>
        <fullName evidence="3">Uncharacterized protein</fullName>
    </submittedName>
</protein>
<evidence type="ECO:0000256" key="2">
    <source>
        <dbReference type="SAM" id="SignalP"/>
    </source>
</evidence>
<evidence type="ECO:0000313" key="3">
    <source>
        <dbReference type="EMBL" id="MBB5318047.1"/>
    </source>
</evidence>
<feature type="signal peptide" evidence="2">
    <location>
        <begin position="1"/>
        <end position="25"/>
    </location>
</feature>
<keyword evidence="2" id="KW-0732">Signal</keyword>